<accession>A0A8S1SEY4</accession>
<evidence type="ECO:0000313" key="2">
    <source>
        <dbReference type="EMBL" id="CAD8137829.1"/>
    </source>
</evidence>
<comment type="caution">
    <text evidence="2">The sequence shown here is derived from an EMBL/GenBank/DDBJ whole genome shotgun (WGS) entry which is preliminary data.</text>
</comment>
<evidence type="ECO:0008006" key="4">
    <source>
        <dbReference type="Google" id="ProtNLM"/>
    </source>
</evidence>
<keyword evidence="1" id="KW-1133">Transmembrane helix</keyword>
<keyword evidence="1" id="KW-0812">Transmembrane</keyword>
<dbReference type="AlphaFoldDB" id="A0A8S1SEY4"/>
<feature type="transmembrane region" description="Helical" evidence="1">
    <location>
        <begin position="38"/>
        <end position="60"/>
    </location>
</feature>
<protein>
    <recommendedName>
        <fullName evidence="4">Transmembrane protein</fullName>
    </recommendedName>
</protein>
<dbReference type="Proteomes" id="UP000683925">
    <property type="component" value="Unassembled WGS sequence"/>
</dbReference>
<keyword evidence="3" id="KW-1185">Reference proteome</keyword>
<evidence type="ECO:0000313" key="3">
    <source>
        <dbReference type="Proteomes" id="UP000683925"/>
    </source>
</evidence>
<keyword evidence="1" id="KW-0472">Membrane</keyword>
<evidence type="ECO:0000256" key="1">
    <source>
        <dbReference type="SAM" id="Phobius"/>
    </source>
</evidence>
<reference evidence="2" key="1">
    <citation type="submission" date="2021-01" db="EMBL/GenBank/DDBJ databases">
        <authorList>
            <consortium name="Genoscope - CEA"/>
            <person name="William W."/>
        </authorList>
    </citation>
    <scope>NUCLEOTIDE SEQUENCE</scope>
</reference>
<organism evidence="2 3">
    <name type="scientific">Paramecium octaurelia</name>
    <dbReference type="NCBI Taxonomy" id="43137"/>
    <lineage>
        <taxon>Eukaryota</taxon>
        <taxon>Sar</taxon>
        <taxon>Alveolata</taxon>
        <taxon>Ciliophora</taxon>
        <taxon>Intramacronucleata</taxon>
        <taxon>Oligohymenophorea</taxon>
        <taxon>Peniculida</taxon>
        <taxon>Parameciidae</taxon>
        <taxon>Paramecium</taxon>
    </lineage>
</organism>
<sequence length="192" mass="22365">MSKIYAQKTQIEPIMNYFFLVIAILDIMMMELKRVNNVIIRVQVVIIKMLIPVFPVQMLIRQIESFIIRHVNAYLDILMMANQYYVKNVKQSVQIVFNNPIYAYHVPKLEKQKIIVNVNRATMKLGYSFAQNQITVPHAILINLEKLIKKQEPVIVKLDLLKLMELANNVTTNVKYALNSQMNVFLALNIDT</sequence>
<dbReference type="EMBL" id="CAJJDP010000008">
    <property type="protein sequence ID" value="CAD8137829.1"/>
    <property type="molecule type" value="Genomic_DNA"/>
</dbReference>
<proteinExistence type="predicted"/>
<name>A0A8S1SEY4_PAROT</name>
<gene>
    <name evidence="2" type="ORF">POCTA_138.1.T0090045</name>
</gene>